<evidence type="ECO:0000313" key="7">
    <source>
        <dbReference type="Proteomes" id="UP000829196"/>
    </source>
</evidence>
<dbReference type="EMBL" id="JAGYWB010000003">
    <property type="protein sequence ID" value="KAI0526900.1"/>
    <property type="molecule type" value="Genomic_DNA"/>
</dbReference>
<dbReference type="GO" id="GO:0008234">
    <property type="term" value="F:cysteine-type peptidase activity"/>
    <property type="evidence" value="ECO:0007669"/>
    <property type="project" value="InterPro"/>
</dbReference>
<dbReference type="Pfam" id="PF02902">
    <property type="entry name" value="Peptidase_C48"/>
    <property type="match status" value="1"/>
</dbReference>
<dbReference type="Gene3D" id="3.40.395.10">
    <property type="entry name" value="Adenoviral Proteinase, Chain A"/>
    <property type="match status" value="1"/>
</dbReference>
<accession>A0A8T3C6K0</accession>
<keyword evidence="3" id="KW-0378">Hydrolase</keyword>
<comment type="similarity">
    <text evidence="1">Belongs to the peptidase C48 family.</text>
</comment>
<dbReference type="InterPro" id="IPR038765">
    <property type="entry name" value="Papain-like_cys_pep_sf"/>
</dbReference>
<feature type="region of interest" description="Disordered" evidence="4">
    <location>
        <begin position="73"/>
        <end position="106"/>
    </location>
</feature>
<dbReference type="GO" id="GO:0006508">
    <property type="term" value="P:proteolysis"/>
    <property type="evidence" value="ECO:0007669"/>
    <property type="project" value="UniProtKB-KW"/>
</dbReference>
<feature type="domain" description="Ubiquitin-like protease family profile" evidence="5">
    <location>
        <begin position="227"/>
        <end position="292"/>
    </location>
</feature>
<dbReference type="SUPFAM" id="SSF54001">
    <property type="entry name" value="Cysteine proteinases"/>
    <property type="match status" value="1"/>
</dbReference>
<comment type="caution">
    <text evidence="6">The sequence shown here is derived from an EMBL/GenBank/DDBJ whole genome shotgun (WGS) entry which is preliminary data.</text>
</comment>
<organism evidence="6 7">
    <name type="scientific">Dendrobium nobile</name>
    <name type="common">Orchid</name>
    <dbReference type="NCBI Taxonomy" id="94219"/>
    <lineage>
        <taxon>Eukaryota</taxon>
        <taxon>Viridiplantae</taxon>
        <taxon>Streptophyta</taxon>
        <taxon>Embryophyta</taxon>
        <taxon>Tracheophyta</taxon>
        <taxon>Spermatophyta</taxon>
        <taxon>Magnoliopsida</taxon>
        <taxon>Liliopsida</taxon>
        <taxon>Asparagales</taxon>
        <taxon>Orchidaceae</taxon>
        <taxon>Epidendroideae</taxon>
        <taxon>Malaxideae</taxon>
        <taxon>Dendrobiinae</taxon>
        <taxon>Dendrobium</taxon>
    </lineage>
</organism>
<evidence type="ECO:0000256" key="4">
    <source>
        <dbReference type="SAM" id="MobiDB-lite"/>
    </source>
</evidence>
<dbReference type="OrthoDB" id="5065855at2759"/>
<name>A0A8T3C6K0_DENNO</name>
<keyword evidence="2" id="KW-0645">Protease</keyword>
<sequence>MWNIQKQSFIIEGHVLPFTAEEVTLLTGLPNKGLIPRAHINSLLEIFVDIQGVTPEEANLLGIKIYPSRPHSPIRFNTPEHDLPPNLPSNPNPNLPSNPNPNLPTNPNQLDTCKNLFQELEARLSKNFDQIVKRVDLIDNKLQNYIIQGNLNADQQATPSSSSFIPHIMKNIRISHTKINAPEKINDVVMTKAADQEMTQAAERHYKLKDESLKLFIEHIASLYGDCKKAFDENINKWRFKTIKKTPTQSNNTDCGIFVCKYMENIIQLNKSKWRDSKDWQEKMPKYRVEFSYALFCTALK</sequence>
<evidence type="ECO:0000259" key="5">
    <source>
        <dbReference type="Pfam" id="PF02902"/>
    </source>
</evidence>
<evidence type="ECO:0000256" key="1">
    <source>
        <dbReference type="ARBA" id="ARBA00005234"/>
    </source>
</evidence>
<evidence type="ECO:0000256" key="2">
    <source>
        <dbReference type="ARBA" id="ARBA00022670"/>
    </source>
</evidence>
<gene>
    <name evidence="6" type="ORF">KFK09_002493</name>
</gene>
<evidence type="ECO:0000256" key="3">
    <source>
        <dbReference type="ARBA" id="ARBA00022801"/>
    </source>
</evidence>
<reference evidence="6" key="1">
    <citation type="journal article" date="2022" name="Front. Genet.">
        <title>Chromosome-Scale Assembly of the Dendrobium nobile Genome Provides Insights Into the Molecular Mechanism of the Biosynthesis of the Medicinal Active Ingredient of Dendrobium.</title>
        <authorList>
            <person name="Xu Q."/>
            <person name="Niu S.-C."/>
            <person name="Li K.-L."/>
            <person name="Zheng P.-J."/>
            <person name="Zhang X.-J."/>
            <person name="Jia Y."/>
            <person name="Liu Y."/>
            <person name="Niu Y.-X."/>
            <person name="Yu L.-H."/>
            <person name="Chen D.-F."/>
            <person name="Zhang G.-Q."/>
        </authorList>
    </citation>
    <scope>NUCLEOTIDE SEQUENCE</scope>
    <source>
        <tissue evidence="6">Leaf</tissue>
    </source>
</reference>
<dbReference type="InterPro" id="IPR003653">
    <property type="entry name" value="Peptidase_C48_C"/>
</dbReference>
<proteinExistence type="inferred from homology"/>
<feature type="compositionally biased region" description="Pro residues" evidence="4">
    <location>
        <begin position="85"/>
        <end position="104"/>
    </location>
</feature>
<dbReference type="AlphaFoldDB" id="A0A8T3C6K0"/>
<protein>
    <recommendedName>
        <fullName evidence="5">Ubiquitin-like protease family profile domain-containing protein</fullName>
    </recommendedName>
</protein>
<dbReference type="Proteomes" id="UP000829196">
    <property type="component" value="Unassembled WGS sequence"/>
</dbReference>
<evidence type="ECO:0000313" key="6">
    <source>
        <dbReference type="EMBL" id="KAI0526900.1"/>
    </source>
</evidence>
<keyword evidence="7" id="KW-1185">Reference proteome</keyword>